<dbReference type="Pfam" id="PF01514">
    <property type="entry name" value="YscJ_FliF"/>
    <property type="match status" value="1"/>
</dbReference>
<dbReference type="EMBL" id="JABFJV010000223">
    <property type="protein sequence ID" value="NOK37406.1"/>
    <property type="molecule type" value="Genomic_DNA"/>
</dbReference>
<dbReference type="PANTHER" id="PTHR30046">
    <property type="entry name" value="FLAGELLAR M-RING PROTEIN"/>
    <property type="match status" value="1"/>
</dbReference>
<evidence type="ECO:0000256" key="9">
    <source>
        <dbReference type="SAM" id="Phobius"/>
    </source>
</evidence>
<dbReference type="PROSITE" id="PS51257">
    <property type="entry name" value="PROKAR_LIPOPROTEIN"/>
    <property type="match status" value="1"/>
</dbReference>
<evidence type="ECO:0000256" key="2">
    <source>
        <dbReference type="ARBA" id="ARBA00009509"/>
    </source>
</evidence>
<evidence type="ECO:0000256" key="7">
    <source>
        <dbReference type="ARBA" id="ARBA00023288"/>
    </source>
</evidence>
<keyword evidence="4 9" id="KW-0472">Membrane</keyword>
<dbReference type="Proteomes" id="UP000528460">
    <property type="component" value="Unassembled WGS sequence"/>
</dbReference>
<dbReference type="Gene3D" id="3.30.300.30">
    <property type="match status" value="1"/>
</dbReference>
<dbReference type="OrthoDB" id="5502773at2"/>
<feature type="domain" description="Flagellar M-ring N-terminal" evidence="11">
    <location>
        <begin position="25"/>
        <end position="196"/>
    </location>
</feature>
<dbReference type="Gene3D" id="3.30.70.1530">
    <property type="entry name" value="Hypothetical protein rpa1041"/>
    <property type="match status" value="1"/>
</dbReference>
<comment type="caution">
    <text evidence="12">The sequence shown here is derived from an EMBL/GenBank/DDBJ whole genome shotgun (WGS) entry which is preliminary data.</text>
</comment>
<keyword evidence="7" id="KW-0449">Lipoprotein</keyword>
<name>A0A3A8I610_9BACT</name>
<feature type="transmembrane region" description="Helical" evidence="9">
    <location>
        <begin position="228"/>
        <end position="248"/>
    </location>
</feature>
<dbReference type="InterPro" id="IPR043427">
    <property type="entry name" value="YscJ/FliF"/>
</dbReference>
<dbReference type="EMBL" id="JABFJW010000517">
    <property type="protein sequence ID" value="NOK14672.1"/>
    <property type="molecule type" value="Genomic_DNA"/>
</dbReference>
<keyword evidence="3 10" id="KW-0732">Signal</keyword>
<dbReference type="InterPro" id="IPR045851">
    <property type="entry name" value="AMP-bd_C_sf"/>
</dbReference>
<protein>
    <submittedName>
        <fullName evidence="12">Type III secretion protein</fullName>
    </submittedName>
</protein>
<keyword evidence="6" id="KW-0998">Cell outer membrane</keyword>
<feature type="chain" id="PRO_5044588308" evidence="10">
    <location>
        <begin position="23"/>
        <end position="273"/>
    </location>
</feature>
<keyword evidence="9" id="KW-0812">Transmembrane</keyword>
<evidence type="ECO:0000256" key="3">
    <source>
        <dbReference type="ARBA" id="ARBA00022729"/>
    </source>
</evidence>
<evidence type="ECO:0000256" key="4">
    <source>
        <dbReference type="ARBA" id="ARBA00023136"/>
    </source>
</evidence>
<evidence type="ECO:0000259" key="11">
    <source>
        <dbReference type="Pfam" id="PF01514"/>
    </source>
</evidence>
<proteinExistence type="inferred from homology"/>
<feature type="signal peptide" evidence="10">
    <location>
        <begin position="1"/>
        <end position="22"/>
    </location>
</feature>
<evidence type="ECO:0000313" key="14">
    <source>
        <dbReference type="Proteomes" id="UP000528460"/>
    </source>
</evidence>
<dbReference type="InterPro" id="IPR006182">
    <property type="entry name" value="FliF_N_dom"/>
</dbReference>
<evidence type="ECO:0000256" key="6">
    <source>
        <dbReference type="ARBA" id="ARBA00023237"/>
    </source>
</evidence>
<sequence length="273" mass="28872">MTRRTSVYAAPLLALLFLTGCSIELQHELTEADANEIYVLLSKNGINAKKEKAEGGNEVRFTIVVPKGDAAQAAELLKRNSLPRPVEKGLSHFAKGSMVPTATEERAMLLKAMAGEVSNALNQIDGVLEARAIVMVPENNDLSQPENKPMPSASVFIKYRTVEGGKPPVTVDAVKQFVASSVSELKPEAVTVLMTEAMAPTAETTETNRLQDVLGVRMTAASASTFKMILGGAFALILAMMGVTAWTFMRGGSGGGAPAAAARPARARGGRTE</sequence>
<evidence type="ECO:0000313" key="13">
    <source>
        <dbReference type="EMBL" id="NOK37406.1"/>
    </source>
</evidence>
<keyword evidence="15" id="KW-1185">Reference proteome</keyword>
<evidence type="ECO:0000256" key="5">
    <source>
        <dbReference type="ARBA" id="ARBA00023139"/>
    </source>
</evidence>
<evidence type="ECO:0000256" key="1">
    <source>
        <dbReference type="ARBA" id="ARBA00004459"/>
    </source>
</evidence>
<dbReference type="RefSeq" id="WP_120528166.1">
    <property type="nucleotide sequence ID" value="NZ_JABFJV010000223.1"/>
</dbReference>
<feature type="region of interest" description="Disordered" evidence="8">
    <location>
        <begin position="254"/>
        <end position="273"/>
    </location>
</feature>
<evidence type="ECO:0000313" key="15">
    <source>
        <dbReference type="Proteomes" id="UP000563426"/>
    </source>
</evidence>
<dbReference type="PANTHER" id="PTHR30046:SF2">
    <property type="entry name" value="YOP PROTEINS TRANSLOCATION LIPOPROTEIN J"/>
    <property type="match status" value="1"/>
</dbReference>
<dbReference type="GO" id="GO:0009306">
    <property type="term" value="P:protein secretion"/>
    <property type="evidence" value="ECO:0007669"/>
    <property type="project" value="InterPro"/>
</dbReference>
<evidence type="ECO:0000256" key="8">
    <source>
        <dbReference type="SAM" id="MobiDB-lite"/>
    </source>
</evidence>
<dbReference type="Proteomes" id="UP000563426">
    <property type="component" value="Unassembled WGS sequence"/>
</dbReference>
<comment type="similarity">
    <text evidence="2">Belongs to the YscJ lipoprotein family.</text>
</comment>
<keyword evidence="5" id="KW-0564">Palmitate</keyword>
<comment type="subcellular location">
    <subcellularLocation>
        <location evidence="1">Cell outer membrane</location>
        <topology evidence="1">Lipid-anchor</topology>
    </subcellularLocation>
</comment>
<accession>A0A3A8I610</accession>
<evidence type="ECO:0000313" key="12">
    <source>
        <dbReference type="EMBL" id="NOK14672.1"/>
    </source>
</evidence>
<keyword evidence="9" id="KW-1133">Transmembrane helix</keyword>
<reference evidence="14 15" key="1">
    <citation type="submission" date="2020-05" db="EMBL/GenBank/DDBJ databases">
        <authorList>
            <person name="Whitworth D."/>
        </authorList>
    </citation>
    <scope>NUCLEOTIDE SEQUENCE [LARGE SCALE GENOMIC DNA]</scope>
    <source>
        <strain evidence="13 15">AB043B</strain>
        <strain evidence="12 14">CA046A</strain>
    </source>
</reference>
<dbReference type="InterPro" id="IPR003282">
    <property type="entry name" value="T3SS_SctJ"/>
</dbReference>
<dbReference type="PRINTS" id="PR01338">
    <property type="entry name" value="TYPE3OMKPROT"/>
</dbReference>
<gene>
    <name evidence="13" type="ORF">HMI49_29845</name>
    <name evidence="12" type="ORF">HNS30_37235</name>
</gene>
<evidence type="ECO:0000256" key="10">
    <source>
        <dbReference type="SAM" id="SignalP"/>
    </source>
</evidence>
<dbReference type="AlphaFoldDB" id="A0A3A8I610"/>
<organism evidence="12 14">
    <name type="scientific">Corallococcus exercitus</name>
    <dbReference type="NCBI Taxonomy" id="2316736"/>
    <lineage>
        <taxon>Bacteria</taxon>
        <taxon>Pseudomonadati</taxon>
        <taxon>Myxococcota</taxon>
        <taxon>Myxococcia</taxon>
        <taxon>Myxococcales</taxon>
        <taxon>Cystobacterineae</taxon>
        <taxon>Myxococcaceae</taxon>
        <taxon>Corallococcus</taxon>
    </lineage>
</organism>
<dbReference type="GO" id="GO:0009279">
    <property type="term" value="C:cell outer membrane"/>
    <property type="evidence" value="ECO:0007669"/>
    <property type="project" value="UniProtKB-SubCell"/>
</dbReference>